<protein>
    <recommendedName>
        <fullName evidence="8">PTS EIIA type-4 domain-containing protein</fullName>
    </recommendedName>
</protein>
<evidence type="ECO:0000256" key="1">
    <source>
        <dbReference type="ARBA" id="ARBA00004496"/>
    </source>
</evidence>
<keyword evidence="5" id="KW-0808">Transferase</keyword>
<dbReference type="OrthoDB" id="6623712at2"/>
<sequence>MAQVILTAHGHLAAEMKASAEMLFGDLPDFHTIDFLAEDGLDSLSEKIYQKMKTLNCPLIIFADLFGGTPFNASCSVVLKHPELEAEIISGMSLPLVLELAAMLKNRPIGEAASALLDLASDSVRLFDKHLKPLETEEEDFS</sequence>
<feature type="domain" description="PTS EIIA type-4" evidence="8">
    <location>
        <begin position="1"/>
        <end position="124"/>
    </location>
</feature>
<dbReference type="GO" id="GO:0016020">
    <property type="term" value="C:membrane"/>
    <property type="evidence" value="ECO:0007669"/>
    <property type="project" value="InterPro"/>
</dbReference>
<gene>
    <name evidence="9" type="ORF">A0O21_09945</name>
</gene>
<organism evidence="9 10">
    <name type="scientific">Streptococcus pantholopis</name>
    <dbReference type="NCBI Taxonomy" id="1811193"/>
    <lineage>
        <taxon>Bacteria</taxon>
        <taxon>Bacillati</taxon>
        <taxon>Bacillota</taxon>
        <taxon>Bacilli</taxon>
        <taxon>Lactobacillales</taxon>
        <taxon>Streptococcaceae</taxon>
        <taxon>Streptococcus</taxon>
    </lineage>
</organism>
<evidence type="ECO:0000256" key="5">
    <source>
        <dbReference type="ARBA" id="ARBA00022679"/>
    </source>
</evidence>
<evidence type="ECO:0000256" key="6">
    <source>
        <dbReference type="ARBA" id="ARBA00022683"/>
    </source>
</evidence>
<keyword evidence="3" id="KW-0963">Cytoplasm</keyword>
<keyword evidence="4" id="KW-0762">Sugar transport</keyword>
<dbReference type="PROSITE" id="PS51096">
    <property type="entry name" value="PTS_EIIA_TYPE_4"/>
    <property type="match status" value="1"/>
</dbReference>
<evidence type="ECO:0000313" key="9">
    <source>
        <dbReference type="EMBL" id="AND80276.1"/>
    </source>
</evidence>
<dbReference type="InterPro" id="IPR004701">
    <property type="entry name" value="PTS_EIIA_man-typ"/>
</dbReference>
<evidence type="ECO:0000256" key="2">
    <source>
        <dbReference type="ARBA" id="ARBA00022448"/>
    </source>
</evidence>
<dbReference type="Gene3D" id="3.40.50.510">
    <property type="entry name" value="Phosphotransferase system, mannose-type IIA component"/>
    <property type="match status" value="1"/>
</dbReference>
<dbReference type="GO" id="GO:0016301">
    <property type="term" value="F:kinase activity"/>
    <property type="evidence" value="ECO:0007669"/>
    <property type="project" value="UniProtKB-KW"/>
</dbReference>
<accession>A0A172Q9Y9</accession>
<dbReference type="STRING" id="1811193.A0O21_09945"/>
<dbReference type="InterPro" id="IPR051471">
    <property type="entry name" value="Bacterial_PTS_sugar_comp"/>
</dbReference>
<dbReference type="GO" id="GO:0005737">
    <property type="term" value="C:cytoplasm"/>
    <property type="evidence" value="ECO:0007669"/>
    <property type="project" value="UniProtKB-SubCell"/>
</dbReference>
<dbReference type="GO" id="GO:0009401">
    <property type="term" value="P:phosphoenolpyruvate-dependent sugar phosphotransferase system"/>
    <property type="evidence" value="ECO:0007669"/>
    <property type="project" value="UniProtKB-KW"/>
</dbReference>
<dbReference type="PANTHER" id="PTHR33799:SF1">
    <property type="entry name" value="PTS SYSTEM MANNOSE-SPECIFIC EIIAB COMPONENT-RELATED"/>
    <property type="match status" value="1"/>
</dbReference>
<name>A0A172Q9Y9_9STRE</name>
<keyword evidence="7" id="KW-0418">Kinase</keyword>
<evidence type="ECO:0000259" key="8">
    <source>
        <dbReference type="PROSITE" id="PS51096"/>
    </source>
</evidence>
<evidence type="ECO:0000256" key="7">
    <source>
        <dbReference type="ARBA" id="ARBA00022777"/>
    </source>
</evidence>
<dbReference type="RefSeq" id="WP_067064741.1">
    <property type="nucleotide sequence ID" value="NZ_CP014699.1"/>
</dbReference>
<dbReference type="Pfam" id="PF03610">
    <property type="entry name" value="EIIA-man"/>
    <property type="match status" value="1"/>
</dbReference>
<dbReference type="AlphaFoldDB" id="A0A172Q9Y9"/>
<comment type="subcellular location">
    <subcellularLocation>
        <location evidence="1">Cytoplasm</location>
    </subcellularLocation>
</comment>
<dbReference type="Proteomes" id="UP000077317">
    <property type="component" value="Chromosome"/>
</dbReference>
<dbReference type="EMBL" id="CP014699">
    <property type="protein sequence ID" value="AND80276.1"/>
    <property type="molecule type" value="Genomic_DNA"/>
</dbReference>
<dbReference type="SUPFAM" id="SSF53062">
    <property type="entry name" value="PTS system fructose IIA component-like"/>
    <property type="match status" value="1"/>
</dbReference>
<evidence type="ECO:0000313" key="10">
    <source>
        <dbReference type="Proteomes" id="UP000077317"/>
    </source>
</evidence>
<dbReference type="PANTHER" id="PTHR33799">
    <property type="entry name" value="PTS PERMEASE-RELATED-RELATED"/>
    <property type="match status" value="1"/>
</dbReference>
<dbReference type="InterPro" id="IPR036662">
    <property type="entry name" value="PTS_EIIA_man-typ_sf"/>
</dbReference>
<evidence type="ECO:0000256" key="3">
    <source>
        <dbReference type="ARBA" id="ARBA00022490"/>
    </source>
</evidence>
<reference evidence="10" key="2">
    <citation type="submission" date="2016-03" db="EMBL/GenBank/DDBJ databases">
        <title>Streptococcus antelopensis sp. nov., isolated from the feces of the Tibetan antelope (Pantholops hodgsonii) in Hoh Xil National Nature Reserve, Qinghai, China.</title>
        <authorList>
            <person name="Bai X."/>
        </authorList>
    </citation>
    <scope>NUCLEOTIDE SEQUENCE [LARGE SCALE GENOMIC DNA]</scope>
    <source>
        <strain evidence="10">TA 26</strain>
    </source>
</reference>
<keyword evidence="6" id="KW-0598">Phosphotransferase system</keyword>
<proteinExistence type="predicted"/>
<dbReference type="InterPro" id="IPR033887">
    <property type="entry name" value="PTS_IIA_man"/>
</dbReference>
<keyword evidence="10" id="KW-1185">Reference proteome</keyword>
<dbReference type="CDD" id="cd00006">
    <property type="entry name" value="PTS_IIA_man"/>
    <property type="match status" value="1"/>
</dbReference>
<dbReference type="KEGG" id="spat:A0O21_09945"/>
<reference evidence="9 10" key="1">
    <citation type="journal article" date="2016" name="Int. J. Syst. Evol. Microbiol.">
        <title>Streptococcuspantholopis sp. nov., isolated from faeces of the Tibetan antelope (Pantholops hodgsonii).</title>
        <authorList>
            <person name="Bai X."/>
            <person name="Xiong Y."/>
            <person name="Lu S."/>
            <person name="Jin D."/>
            <person name="Lai X."/>
            <person name="Yang J."/>
            <person name="Niu L."/>
            <person name="Hu S."/>
            <person name="Meng X."/>
            <person name="Pu J."/>
            <person name="Ye C."/>
            <person name="Xu J."/>
        </authorList>
    </citation>
    <scope>NUCLEOTIDE SEQUENCE [LARGE SCALE GENOMIC DNA]</scope>
    <source>
        <strain evidence="9 10">TA 26</strain>
    </source>
</reference>
<evidence type="ECO:0000256" key="4">
    <source>
        <dbReference type="ARBA" id="ARBA00022597"/>
    </source>
</evidence>
<keyword evidence="2" id="KW-0813">Transport</keyword>